<sequence>MSRSTIVSESIEDPERNACHDPCFVKQNQEADIHILRVLELLRFELRIYLSPNRMIQLGELRFDVV</sequence>
<accession>A0A0F9WPH5</accession>
<dbReference type="EMBL" id="LAZR01000131">
    <property type="protein sequence ID" value="KKN88081.1"/>
    <property type="molecule type" value="Genomic_DNA"/>
</dbReference>
<name>A0A0F9WPH5_9ZZZZ</name>
<proteinExistence type="predicted"/>
<reference evidence="1" key="1">
    <citation type="journal article" date="2015" name="Nature">
        <title>Complex archaea that bridge the gap between prokaryotes and eukaryotes.</title>
        <authorList>
            <person name="Spang A."/>
            <person name="Saw J.H."/>
            <person name="Jorgensen S.L."/>
            <person name="Zaremba-Niedzwiedzka K."/>
            <person name="Martijn J."/>
            <person name="Lind A.E."/>
            <person name="van Eijk R."/>
            <person name="Schleper C."/>
            <person name="Guy L."/>
            <person name="Ettema T.J."/>
        </authorList>
    </citation>
    <scope>NUCLEOTIDE SEQUENCE</scope>
</reference>
<gene>
    <name evidence="1" type="ORF">LCGC14_0251530</name>
</gene>
<dbReference type="AlphaFoldDB" id="A0A0F9WPH5"/>
<organism evidence="1">
    <name type="scientific">marine sediment metagenome</name>
    <dbReference type="NCBI Taxonomy" id="412755"/>
    <lineage>
        <taxon>unclassified sequences</taxon>
        <taxon>metagenomes</taxon>
        <taxon>ecological metagenomes</taxon>
    </lineage>
</organism>
<evidence type="ECO:0000313" key="1">
    <source>
        <dbReference type="EMBL" id="KKN88081.1"/>
    </source>
</evidence>
<protein>
    <submittedName>
        <fullName evidence="1">Uncharacterized protein</fullName>
    </submittedName>
</protein>
<comment type="caution">
    <text evidence="1">The sequence shown here is derived from an EMBL/GenBank/DDBJ whole genome shotgun (WGS) entry which is preliminary data.</text>
</comment>